<feature type="domain" description="HTH araC/xylS-type" evidence="3">
    <location>
        <begin position="213"/>
        <end position="311"/>
    </location>
</feature>
<evidence type="ECO:0000256" key="1">
    <source>
        <dbReference type="ARBA" id="ARBA00023015"/>
    </source>
</evidence>
<reference evidence="4 5" key="1">
    <citation type="submission" date="2020-10" db="EMBL/GenBank/DDBJ databases">
        <title>Haloactinobacterium sp. RN3S43, a bacterium isolated from saline soil.</title>
        <authorList>
            <person name="Sun J.-Q."/>
        </authorList>
    </citation>
    <scope>NUCLEOTIDE SEQUENCE [LARGE SCALE GENOMIC DNA]</scope>
    <source>
        <strain evidence="4 5">RN3S43</strain>
    </source>
</reference>
<evidence type="ECO:0000256" key="2">
    <source>
        <dbReference type="ARBA" id="ARBA00023163"/>
    </source>
</evidence>
<dbReference type="SMART" id="SM00342">
    <property type="entry name" value="HTH_ARAC"/>
    <property type="match status" value="1"/>
</dbReference>
<dbReference type="GO" id="GO:0043565">
    <property type="term" value="F:sequence-specific DNA binding"/>
    <property type="evidence" value="ECO:0007669"/>
    <property type="project" value="InterPro"/>
</dbReference>
<evidence type="ECO:0000313" key="4">
    <source>
        <dbReference type="EMBL" id="QOR70742.1"/>
    </source>
</evidence>
<dbReference type="InterPro" id="IPR002818">
    <property type="entry name" value="DJ-1/PfpI"/>
</dbReference>
<dbReference type="SUPFAM" id="SSF52317">
    <property type="entry name" value="Class I glutamine amidotransferase-like"/>
    <property type="match status" value="1"/>
</dbReference>
<dbReference type="PANTHER" id="PTHR43130:SF3">
    <property type="entry name" value="HTH-TYPE TRANSCRIPTIONAL REGULATOR RV1931C"/>
    <property type="match status" value="1"/>
</dbReference>
<keyword evidence="2" id="KW-0804">Transcription</keyword>
<dbReference type="AlphaFoldDB" id="A0A7M1SVF8"/>
<dbReference type="CDD" id="cd03137">
    <property type="entry name" value="GATase1_AraC_1"/>
    <property type="match status" value="1"/>
</dbReference>
<dbReference type="RefSeq" id="WP_193497416.1">
    <property type="nucleotide sequence ID" value="NZ_CP063169.1"/>
</dbReference>
<dbReference type="PROSITE" id="PS01124">
    <property type="entry name" value="HTH_ARAC_FAMILY_2"/>
    <property type="match status" value="1"/>
</dbReference>
<organism evidence="4 5">
    <name type="scientific">Ruania alkalisoli</name>
    <dbReference type="NCBI Taxonomy" id="2779775"/>
    <lineage>
        <taxon>Bacteria</taxon>
        <taxon>Bacillati</taxon>
        <taxon>Actinomycetota</taxon>
        <taxon>Actinomycetes</taxon>
        <taxon>Micrococcales</taxon>
        <taxon>Ruaniaceae</taxon>
        <taxon>Ruania</taxon>
    </lineage>
</organism>
<dbReference type="GO" id="GO:0003700">
    <property type="term" value="F:DNA-binding transcription factor activity"/>
    <property type="evidence" value="ECO:0007669"/>
    <property type="project" value="InterPro"/>
</dbReference>
<sequence>MSRPSVTVPLTEGLTLFEIGMPLEALGYDWDPERGPLYDVTLCGDLEGVPTHTGARLSPARPLSALSDGDMVVVPGGRPSRPIDQQLVHELRRAAEQGTRIVALCTGTFTLAAAGLLDGRRATTHWRHAPLLQRLYPQIEVDARALYVEDDGIFTSAGSAAGLDLCLHLIRRDHGERAANTIARNLVIASHRDGDQAQYVTAEPLEDRAAWLDHLRDWLRTNLVRPVTLTELGQAANLSARTLARRFQRDVGTTPMRWVTAERIAVAKELLETTDLTVDHISFDVGFGSPVTFRAAFTREVGISPGLYRSRFSARAPSAGTLTG</sequence>
<keyword evidence="1" id="KW-0805">Transcription regulation</keyword>
<dbReference type="Gene3D" id="3.40.50.880">
    <property type="match status" value="1"/>
</dbReference>
<protein>
    <submittedName>
        <fullName evidence="4">Helix-turn-helix domain-containing protein</fullName>
    </submittedName>
</protein>
<keyword evidence="5" id="KW-1185">Reference proteome</keyword>
<evidence type="ECO:0000313" key="5">
    <source>
        <dbReference type="Proteomes" id="UP000593758"/>
    </source>
</evidence>
<dbReference type="Pfam" id="PF01965">
    <property type="entry name" value="DJ-1_PfpI"/>
    <property type="match status" value="1"/>
</dbReference>
<dbReference type="InterPro" id="IPR029062">
    <property type="entry name" value="Class_I_gatase-like"/>
</dbReference>
<dbReference type="SUPFAM" id="SSF46689">
    <property type="entry name" value="Homeodomain-like"/>
    <property type="match status" value="2"/>
</dbReference>
<dbReference type="Gene3D" id="1.10.10.60">
    <property type="entry name" value="Homeodomain-like"/>
    <property type="match status" value="1"/>
</dbReference>
<name>A0A7M1SVF8_9MICO</name>
<dbReference type="Pfam" id="PF12833">
    <property type="entry name" value="HTH_18"/>
    <property type="match status" value="1"/>
</dbReference>
<dbReference type="InterPro" id="IPR018060">
    <property type="entry name" value="HTH_AraC"/>
</dbReference>
<dbReference type="PANTHER" id="PTHR43130">
    <property type="entry name" value="ARAC-FAMILY TRANSCRIPTIONAL REGULATOR"/>
    <property type="match status" value="1"/>
</dbReference>
<dbReference type="InterPro" id="IPR052158">
    <property type="entry name" value="INH-QAR"/>
</dbReference>
<dbReference type="EMBL" id="CP063169">
    <property type="protein sequence ID" value="QOR70742.1"/>
    <property type="molecule type" value="Genomic_DNA"/>
</dbReference>
<dbReference type="KEGG" id="halt:IM660_19605"/>
<accession>A0A7M1SVF8</accession>
<dbReference type="InterPro" id="IPR009057">
    <property type="entry name" value="Homeodomain-like_sf"/>
</dbReference>
<proteinExistence type="predicted"/>
<gene>
    <name evidence="4" type="ORF">IM660_19605</name>
</gene>
<dbReference type="Proteomes" id="UP000593758">
    <property type="component" value="Chromosome"/>
</dbReference>
<evidence type="ECO:0000259" key="3">
    <source>
        <dbReference type="PROSITE" id="PS01124"/>
    </source>
</evidence>